<evidence type="ECO:0000256" key="1">
    <source>
        <dbReference type="ARBA" id="ARBA00022801"/>
    </source>
</evidence>
<evidence type="ECO:0000313" key="4">
    <source>
        <dbReference type="EMBL" id="KZV57076.1"/>
    </source>
</evidence>
<dbReference type="GO" id="GO:0031222">
    <property type="term" value="P:arabinan catabolic process"/>
    <property type="evidence" value="ECO:0007669"/>
    <property type="project" value="TreeGrafter"/>
</dbReference>
<protein>
    <submittedName>
        <fullName evidence="4">Beta-xylosidase/alpha-L-arabinofuranosidase 1-like</fullName>
    </submittedName>
</protein>
<evidence type="ECO:0000256" key="2">
    <source>
        <dbReference type="ARBA" id="ARBA00023295"/>
    </source>
</evidence>
<dbReference type="InterPro" id="IPR002772">
    <property type="entry name" value="Glyco_hydro_3_C"/>
</dbReference>
<dbReference type="GO" id="GO:0045493">
    <property type="term" value="P:xylan catabolic process"/>
    <property type="evidence" value="ECO:0007669"/>
    <property type="project" value="InterPro"/>
</dbReference>
<dbReference type="InterPro" id="IPR017853">
    <property type="entry name" value="GH"/>
</dbReference>
<dbReference type="AlphaFoldDB" id="A0A2Z7DE31"/>
<dbReference type="InterPro" id="IPR036881">
    <property type="entry name" value="Glyco_hydro_3_C_sf"/>
</dbReference>
<dbReference type="PANTHER" id="PTHR42721">
    <property type="entry name" value="SUGAR HYDROLASE-RELATED"/>
    <property type="match status" value="1"/>
</dbReference>
<dbReference type="Gene3D" id="3.40.50.1700">
    <property type="entry name" value="Glycoside hydrolase family 3 C-terminal domain"/>
    <property type="match status" value="1"/>
</dbReference>
<sequence length="304" mass="34130">MMTLSEKVNQIGDTANGVPRIGLPQYEWWSEALHGVSDVGKWNRKASRYCDETLTLVFDDGSEVGKSPRNARQRPLSRWRVSVYAVNYVRGLQDVEGTENVTDLNSRPLKVAACCKHYAAYDVDNWLGIERYNFDARVTEQDMLETFLKPFEMYIVSDCDSIEVMINHQKWLKDEPEDAVAQALKAGLDLDCGHYYTNYVRNSVRKGKVSEKDIDAALKNLYIVLMRLGFFDGSPQLEKLDITNVCSDEHIELATEAAREGVVLLKNDNLALPLSTDKIKTIAVVGPHANSTSAMIGNYAGKPD</sequence>
<dbReference type="Pfam" id="PF01915">
    <property type="entry name" value="Glyco_hydro_3_C"/>
    <property type="match status" value="1"/>
</dbReference>
<gene>
    <name evidence="4" type="ORF">F511_05950</name>
</gene>
<dbReference type="GO" id="GO:0046556">
    <property type="term" value="F:alpha-L-arabinofuranosidase activity"/>
    <property type="evidence" value="ECO:0007669"/>
    <property type="project" value="TreeGrafter"/>
</dbReference>
<name>A0A2Z7DE31_9LAMI</name>
<evidence type="ECO:0000313" key="5">
    <source>
        <dbReference type="Proteomes" id="UP000250235"/>
    </source>
</evidence>
<keyword evidence="2" id="KW-0326">Glycosidase</keyword>
<dbReference type="SUPFAM" id="SSF52279">
    <property type="entry name" value="Beta-D-glucan exohydrolase, C-terminal domain"/>
    <property type="match status" value="1"/>
</dbReference>
<keyword evidence="1" id="KW-0378">Hydrolase</keyword>
<dbReference type="Proteomes" id="UP000250235">
    <property type="component" value="Unassembled WGS sequence"/>
</dbReference>
<dbReference type="SUPFAM" id="SSF51445">
    <property type="entry name" value="(Trans)glycosidases"/>
    <property type="match status" value="1"/>
</dbReference>
<proteinExistence type="predicted"/>
<dbReference type="GO" id="GO:0009044">
    <property type="term" value="F:xylan 1,4-beta-xylosidase activity"/>
    <property type="evidence" value="ECO:0007669"/>
    <property type="project" value="InterPro"/>
</dbReference>
<dbReference type="EMBL" id="KQ987720">
    <property type="protein sequence ID" value="KZV57076.1"/>
    <property type="molecule type" value="Genomic_DNA"/>
</dbReference>
<keyword evidence="5" id="KW-1185">Reference proteome</keyword>
<evidence type="ECO:0000259" key="3">
    <source>
        <dbReference type="Pfam" id="PF01915"/>
    </source>
</evidence>
<reference evidence="4 5" key="1">
    <citation type="journal article" date="2015" name="Proc. Natl. Acad. Sci. U.S.A.">
        <title>The resurrection genome of Boea hygrometrica: A blueprint for survival of dehydration.</title>
        <authorList>
            <person name="Xiao L."/>
            <person name="Yang G."/>
            <person name="Zhang L."/>
            <person name="Yang X."/>
            <person name="Zhao S."/>
            <person name="Ji Z."/>
            <person name="Zhou Q."/>
            <person name="Hu M."/>
            <person name="Wang Y."/>
            <person name="Chen M."/>
            <person name="Xu Y."/>
            <person name="Jin H."/>
            <person name="Xiao X."/>
            <person name="Hu G."/>
            <person name="Bao F."/>
            <person name="Hu Y."/>
            <person name="Wan P."/>
            <person name="Li L."/>
            <person name="Deng X."/>
            <person name="Kuang T."/>
            <person name="Xiang C."/>
            <person name="Zhu J.K."/>
            <person name="Oliver M.J."/>
            <person name="He Y."/>
        </authorList>
    </citation>
    <scope>NUCLEOTIDE SEQUENCE [LARGE SCALE GENOMIC DNA]</scope>
    <source>
        <strain evidence="5">cv. XS01</strain>
    </source>
</reference>
<organism evidence="4 5">
    <name type="scientific">Dorcoceras hygrometricum</name>
    <dbReference type="NCBI Taxonomy" id="472368"/>
    <lineage>
        <taxon>Eukaryota</taxon>
        <taxon>Viridiplantae</taxon>
        <taxon>Streptophyta</taxon>
        <taxon>Embryophyta</taxon>
        <taxon>Tracheophyta</taxon>
        <taxon>Spermatophyta</taxon>
        <taxon>Magnoliopsida</taxon>
        <taxon>eudicotyledons</taxon>
        <taxon>Gunneridae</taxon>
        <taxon>Pentapetalae</taxon>
        <taxon>asterids</taxon>
        <taxon>lamiids</taxon>
        <taxon>Lamiales</taxon>
        <taxon>Gesneriaceae</taxon>
        <taxon>Didymocarpoideae</taxon>
        <taxon>Trichosporeae</taxon>
        <taxon>Loxocarpinae</taxon>
        <taxon>Dorcoceras</taxon>
    </lineage>
</organism>
<accession>A0A2Z7DE31</accession>
<dbReference type="InterPro" id="IPR036962">
    <property type="entry name" value="Glyco_hydro_3_N_sf"/>
</dbReference>
<dbReference type="InterPro" id="IPR044993">
    <property type="entry name" value="BXL"/>
</dbReference>
<dbReference type="PANTHER" id="PTHR42721:SF11">
    <property type="entry name" value="BETA-D-XYLOSIDASE 5-RELATED"/>
    <property type="match status" value="1"/>
</dbReference>
<feature type="domain" description="Glycoside hydrolase family 3 C-terminal" evidence="3">
    <location>
        <begin position="262"/>
        <end position="302"/>
    </location>
</feature>
<dbReference type="Gene3D" id="3.20.20.300">
    <property type="entry name" value="Glycoside hydrolase, family 3, N-terminal domain"/>
    <property type="match status" value="3"/>
</dbReference>
<dbReference type="OrthoDB" id="47059at2759"/>